<evidence type="ECO:0000313" key="2">
    <source>
        <dbReference type="Proteomes" id="UP000314294"/>
    </source>
</evidence>
<sequence>MSPEAQCAATFFQTASSAVFHVSAILVLAPRAERLQGRCFGREDDKTLTESIPLHWHGNRGDVARQTGRHTNGLGSSLQFPFFLKHCHVVAYRMKADDLSTMAMLTYRCL</sequence>
<dbReference type="AlphaFoldDB" id="A0A4Z2GYS2"/>
<name>A0A4Z2GYS2_9TELE</name>
<reference evidence="1 2" key="1">
    <citation type="submission" date="2019-03" db="EMBL/GenBank/DDBJ databases">
        <title>First draft genome of Liparis tanakae, snailfish: a comprehensive survey of snailfish specific genes.</title>
        <authorList>
            <person name="Kim W."/>
            <person name="Song I."/>
            <person name="Jeong J.-H."/>
            <person name="Kim D."/>
            <person name="Kim S."/>
            <person name="Ryu S."/>
            <person name="Song J.Y."/>
            <person name="Lee S.K."/>
        </authorList>
    </citation>
    <scope>NUCLEOTIDE SEQUENCE [LARGE SCALE GENOMIC DNA]</scope>
    <source>
        <tissue evidence="1">Muscle</tissue>
    </source>
</reference>
<proteinExistence type="predicted"/>
<dbReference type="EMBL" id="SRLO01000371">
    <property type="protein sequence ID" value="TNN58758.1"/>
    <property type="molecule type" value="Genomic_DNA"/>
</dbReference>
<protein>
    <submittedName>
        <fullName evidence="1">Uncharacterized protein</fullName>
    </submittedName>
</protein>
<dbReference type="Proteomes" id="UP000314294">
    <property type="component" value="Unassembled WGS sequence"/>
</dbReference>
<organism evidence="1 2">
    <name type="scientific">Liparis tanakae</name>
    <name type="common">Tanaka's snailfish</name>
    <dbReference type="NCBI Taxonomy" id="230148"/>
    <lineage>
        <taxon>Eukaryota</taxon>
        <taxon>Metazoa</taxon>
        <taxon>Chordata</taxon>
        <taxon>Craniata</taxon>
        <taxon>Vertebrata</taxon>
        <taxon>Euteleostomi</taxon>
        <taxon>Actinopterygii</taxon>
        <taxon>Neopterygii</taxon>
        <taxon>Teleostei</taxon>
        <taxon>Neoteleostei</taxon>
        <taxon>Acanthomorphata</taxon>
        <taxon>Eupercaria</taxon>
        <taxon>Perciformes</taxon>
        <taxon>Cottioidei</taxon>
        <taxon>Cottales</taxon>
        <taxon>Liparidae</taxon>
        <taxon>Liparis</taxon>
    </lineage>
</organism>
<keyword evidence="2" id="KW-1185">Reference proteome</keyword>
<comment type="caution">
    <text evidence="1">The sequence shown here is derived from an EMBL/GenBank/DDBJ whole genome shotgun (WGS) entry which is preliminary data.</text>
</comment>
<gene>
    <name evidence="1" type="ORF">EYF80_031003</name>
</gene>
<evidence type="ECO:0000313" key="1">
    <source>
        <dbReference type="EMBL" id="TNN58758.1"/>
    </source>
</evidence>
<accession>A0A4Z2GYS2</accession>